<dbReference type="Proteomes" id="UP000791080">
    <property type="component" value="Unassembled WGS sequence"/>
</dbReference>
<dbReference type="NCBIfam" id="TIGR02778">
    <property type="entry name" value="ligD_pol"/>
    <property type="match status" value="1"/>
</dbReference>
<gene>
    <name evidence="3" type="ORF">G443_001991</name>
</gene>
<protein>
    <submittedName>
        <fullName evidence="3">DNA ligase D</fullName>
    </submittedName>
</protein>
<dbReference type="PANTHER" id="PTHR42705:SF3">
    <property type="entry name" value="ATP-DEPENDENT DNA LIGASE"/>
    <property type="match status" value="1"/>
</dbReference>
<evidence type="ECO:0000259" key="2">
    <source>
        <dbReference type="Pfam" id="PF21686"/>
    </source>
</evidence>
<dbReference type="GO" id="GO:0016874">
    <property type="term" value="F:ligase activity"/>
    <property type="evidence" value="ECO:0007669"/>
    <property type="project" value="UniProtKB-KW"/>
</dbReference>
<evidence type="ECO:0000313" key="4">
    <source>
        <dbReference type="Proteomes" id="UP000791080"/>
    </source>
</evidence>
<name>A0ABT1JIZ8_ACTCY</name>
<dbReference type="CDD" id="cd04865">
    <property type="entry name" value="LigD_Pol_like_2"/>
    <property type="match status" value="1"/>
</dbReference>
<sequence>MATEARELAVGERTVRVTNPDRVLFPEVGVTKLDLVEFYLALGDAVLRAVHHRPTTLRRFPSGVDGESFFQKRVPRGAPDWVDTVRIRFPSGRSADEICPTEVAVLAWVANLGAIELHPWPVRRDRVEQPDQLRVDLDPQPGTGFADAVRAAELTRELLAELGYPGFVKTSGGRGLHVLVPIEPEWEFVTVRRAVIALARELARREPELLTTAWWKEERGRRVFVDYNQAARDRTIVAAYSVRASPTATVSTPVEWDELGEVDPRDLTTRTVPGLVARRGDPHADLRSHPSRLETLLELADRDERDHGLGDLPYPPDHPKMPGEPARVQPSRARGRGTADREA</sequence>
<dbReference type="PANTHER" id="PTHR42705">
    <property type="entry name" value="BIFUNCTIONAL NON-HOMOLOGOUS END JOINING PROTEIN LIGD"/>
    <property type="match status" value="1"/>
</dbReference>
<feature type="region of interest" description="Disordered" evidence="1">
    <location>
        <begin position="300"/>
        <end position="343"/>
    </location>
</feature>
<evidence type="ECO:0000313" key="3">
    <source>
        <dbReference type="EMBL" id="MCP2331721.1"/>
    </source>
</evidence>
<keyword evidence="4" id="KW-1185">Reference proteome</keyword>
<evidence type="ECO:0000256" key="1">
    <source>
        <dbReference type="SAM" id="MobiDB-lite"/>
    </source>
</evidence>
<comment type="caution">
    <text evidence="3">The sequence shown here is derived from an EMBL/GenBank/DDBJ whole genome shotgun (WGS) entry which is preliminary data.</text>
</comment>
<feature type="compositionally biased region" description="Basic and acidic residues" evidence="1">
    <location>
        <begin position="300"/>
        <end position="309"/>
    </location>
</feature>
<dbReference type="Gene3D" id="3.90.920.10">
    <property type="entry name" value="DNA primase, PRIM domain"/>
    <property type="match status" value="1"/>
</dbReference>
<keyword evidence="3" id="KW-0436">Ligase</keyword>
<dbReference type="RefSeq" id="WP_026418359.1">
    <property type="nucleotide sequence ID" value="NZ_AUBJ02000001.1"/>
</dbReference>
<accession>A0ABT1JIZ8</accession>
<proteinExistence type="predicted"/>
<organism evidence="3 4">
    <name type="scientific">Actinoalloteichus caeruleus DSM 43889</name>
    <dbReference type="NCBI Taxonomy" id="1120930"/>
    <lineage>
        <taxon>Bacteria</taxon>
        <taxon>Bacillati</taxon>
        <taxon>Actinomycetota</taxon>
        <taxon>Actinomycetes</taxon>
        <taxon>Pseudonocardiales</taxon>
        <taxon>Pseudonocardiaceae</taxon>
        <taxon>Actinoalloteichus</taxon>
        <taxon>Actinoalloteichus cyanogriseus</taxon>
    </lineage>
</organism>
<reference evidence="3 4" key="1">
    <citation type="submission" date="2022-06" db="EMBL/GenBank/DDBJ databases">
        <title>Genomic Encyclopedia of Type Strains, Phase I: the one thousand microbial genomes (KMG-I) project.</title>
        <authorList>
            <person name="Kyrpides N."/>
        </authorList>
    </citation>
    <scope>NUCLEOTIDE SEQUENCE [LARGE SCALE GENOMIC DNA]</scope>
    <source>
        <strain evidence="3 4">DSM 43889</strain>
    </source>
</reference>
<dbReference type="InterPro" id="IPR014145">
    <property type="entry name" value="LigD_pol_dom"/>
</dbReference>
<feature type="domain" description="DNA ligase D polymerase" evidence="2">
    <location>
        <begin position="31"/>
        <end position="283"/>
    </location>
</feature>
<dbReference type="Pfam" id="PF21686">
    <property type="entry name" value="LigD_Prim-Pol"/>
    <property type="match status" value="1"/>
</dbReference>
<dbReference type="EMBL" id="AUBJ02000001">
    <property type="protein sequence ID" value="MCP2331721.1"/>
    <property type="molecule type" value="Genomic_DNA"/>
</dbReference>
<dbReference type="InterPro" id="IPR052171">
    <property type="entry name" value="NHEJ_LigD"/>
</dbReference>